<dbReference type="Pfam" id="PF00069">
    <property type="entry name" value="Pkinase"/>
    <property type="match status" value="1"/>
</dbReference>
<reference evidence="7" key="2">
    <citation type="submission" date="2020-11" db="EMBL/GenBank/DDBJ databases">
        <authorList>
            <consortium name="DOE Joint Genome Institute"/>
            <person name="Kuo A."/>
            <person name="Miyauchi S."/>
            <person name="Kiss E."/>
            <person name="Drula E."/>
            <person name="Kohler A."/>
            <person name="Sanchez-Garcia M."/>
            <person name="Andreopoulos B."/>
            <person name="Barry K.W."/>
            <person name="Bonito G."/>
            <person name="Buee M."/>
            <person name="Carver A."/>
            <person name="Chen C."/>
            <person name="Cichocki N."/>
            <person name="Clum A."/>
            <person name="Culley D."/>
            <person name="Crous P.W."/>
            <person name="Fauchery L."/>
            <person name="Girlanda M."/>
            <person name="Hayes R."/>
            <person name="Keri Z."/>
            <person name="Labutti K."/>
            <person name="Lipzen A."/>
            <person name="Lombard V."/>
            <person name="Magnuson J."/>
            <person name="Maillard F."/>
            <person name="Morin E."/>
            <person name="Murat C."/>
            <person name="Nolan M."/>
            <person name="Ohm R."/>
            <person name="Pangilinan J."/>
            <person name="Pereira M."/>
            <person name="Perotto S."/>
            <person name="Peter M."/>
            <person name="Riley R."/>
            <person name="Sitrit Y."/>
            <person name="Stielow B."/>
            <person name="Szollosi G."/>
            <person name="Zifcakova L."/>
            <person name="Stursova M."/>
            <person name="Spatafora J.W."/>
            <person name="Tedersoo L."/>
            <person name="Vaario L.-M."/>
            <person name="Yamada A."/>
            <person name="Yan M."/>
            <person name="Wang P."/>
            <person name="Xu J."/>
            <person name="Bruns T."/>
            <person name="Baldrian P."/>
            <person name="Vilgalys R."/>
            <person name="Henrissat B."/>
            <person name="Grigoriev I.V."/>
            <person name="Hibbett D."/>
            <person name="Nagy L.G."/>
            <person name="Martin F.M."/>
        </authorList>
    </citation>
    <scope>NUCLEOTIDE SEQUENCE</scope>
    <source>
        <strain evidence="7">UH-Tt-Lm1</strain>
    </source>
</reference>
<keyword evidence="3 4" id="KW-0067">ATP-binding</keyword>
<dbReference type="SUPFAM" id="SSF56112">
    <property type="entry name" value="Protein kinase-like (PK-like)"/>
    <property type="match status" value="1"/>
</dbReference>
<comment type="caution">
    <text evidence="7">The sequence shown here is derived from an EMBL/GenBank/DDBJ whole genome shotgun (WGS) entry which is preliminary data.</text>
</comment>
<evidence type="ECO:0000259" key="6">
    <source>
        <dbReference type="PROSITE" id="PS50011"/>
    </source>
</evidence>
<dbReference type="FunFam" id="1.10.510.10:FF:000571">
    <property type="entry name" value="Maternal embryonic leucine zipper kinase"/>
    <property type="match status" value="1"/>
</dbReference>
<evidence type="ECO:0000259" key="5">
    <source>
        <dbReference type="PROSITE" id="PS50006"/>
    </source>
</evidence>
<dbReference type="GO" id="GO:0004672">
    <property type="term" value="F:protein kinase activity"/>
    <property type="evidence" value="ECO:0007669"/>
    <property type="project" value="InterPro"/>
</dbReference>
<dbReference type="SMART" id="SM00240">
    <property type="entry name" value="FHA"/>
    <property type="match status" value="1"/>
</dbReference>
<dbReference type="InterPro" id="IPR017441">
    <property type="entry name" value="Protein_kinase_ATP_BS"/>
</dbReference>
<dbReference type="Pfam" id="PF00498">
    <property type="entry name" value="FHA"/>
    <property type="match status" value="1"/>
</dbReference>
<feature type="domain" description="Protein kinase" evidence="6">
    <location>
        <begin position="165"/>
        <end position="454"/>
    </location>
</feature>
<name>A0A9P6HF53_9AGAM</name>
<dbReference type="Proteomes" id="UP000736335">
    <property type="component" value="Unassembled WGS sequence"/>
</dbReference>
<dbReference type="InterPro" id="IPR000719">
    <property type="entry name" value="Prot_kinase_dom"/>
</dbReference>
<dbReference type="GO" id="GO:0005524">
    <property type="term" value="F:ATP binding"/>
    <property type="evidence" value="ECO:0007669"/>
    <property type="project" value="UniProtKB-UniRule"/>
</dbReference>
<keyword evidence="8" id="KW-1185">Reference proteome</keyword>
<dbReference type="EMBL" id="WIUZ02000006">
    <property type="protein sequence ID" value="KAF9785698.1"/>
    <property type="molecule type" value="Genomic_DNA"/>
</dbReference>
<dbReference type="InterPro" id="IPR000253">
    <property type="entry name" value="FHA_dom"/>
</dbReference>
<protein>
    <submittedName>
        <fullName evidence="7">Kinase-like protein</fullName>
    </submittedName>
</protein>
<dbReference type="SUPFAM" id="SSF49879">
    <property type="entry name" value="SMAD/FHA domain"/>
    <property type="match status" value="1"/>
</dbReference>
<dbReference type="InterPro" id="IPR011009">
    <property type="entry name" value="Kinase-like_dom_sf"/>
</dbReference>
<dbReference type="Gene3D" id="1.10.510.10">
    <property type="entry name" value="Transferase(Phosphotransferase) domain 1"/>
    <property type="match status" value="1"/>
</dbReference>
<dbReference type="PANTHER" id="PTHR24347">
    <property type="entry name" value="SERINE/THREONINE-PROTEIN KINASE"/>
    <property type="match status" value="1"/>
</dbReference>
<proteinExistence type="inferred from homology"/>
<dbReference type="SMART" id="SM00220">
    <property type="entry name" value="S_TKc"/>
    <property type="match status" value="1"/>
</dbReference>
<keyword evidence="2 4" id="KW-0547">Nucleotide-binding</keyword>
<keyword evidence="7" id="KW-0808">Transferase</keyword>
<dbReference type="PROSITE" id="PS00107">
    <property type="entry name" value="PROTEIN_KINASE_ATP"/>
    <property type="match status" value="1"/>
</dbReference>
<feature type="binding site" evidence="4">
    <location>
        <position position="194"/>
    </location>
    <ligand>
        <name>ATP</name>
        <dbReference type="ChEBI" id="CHEBI:30616"/>
    </ligand>
</feature>
<evidence type="ECO:0000313" key="8">
    <source>
        <dbReference type="Proteomes" id="UP000736335"/>
    </source>
</evidence>
<dbReference type="PROSITE" id="PS50011">
    <property type="entry name" value="PROTEIN_KINASE_DOM"/>
    <property type="match status" value="1"/>
</dbReference>
<gene>
    <name evidence="7" type="ORF">BJ322DRAFT_1005402</name>
</gene>
<feature type="domain" description="FHA" evidence="5">
    <location>
        <begin position="56"/>
        <end position="109"/>
    </location>
</feature>
<dbReference type="PROSITE" id="PS50006">
    <property type="entry name" value="FHA_DOMAIN"/>
    <property type="match status" value="1"/>
</dbReference>
<dbReference type="OrthoDB" id="40902at2759"/>
<evidence type="ECO:0000313" key="7">
    <source>
        <dbReference type="EMBL" id="KAF9785698.1"/>
    </source>
</evidence>
<evidence type="ECO:0000256" key="1">
    <source>
        <dbReference type="ARBA" id="ARBA00005575"/>
    </source>
</evidence>
<dbReference type="Gene3D" id="2.60.200.20">
    <property type="match status" value="1"/>
</dbReference>
<comment type="similarity">
    <text evidence="1">Belongs to the protein kinase superfamily. CAMK Ser/Thr protein kinase family. CHEK2 subfamily.</text>
</comment>
<evidence type="ECO:0000256" key="4">
    <source>
        <dbReference type="PROSITE-ProRule" id="PRU10141"/>
    </source>
</evidence>
<reference evidence="7" key="1">
    <citation type="journal article" date="2020" name="Nat. Commun.">
        <title>Large-scale genome sequencing of mycorrhizal fungi provides insights into the early evolution of symbiotic traits.</title>
        <authorList>
            <person name="Miyauchi S."/>
            <person name="Kiss E."/>
            <person name="Kuo A."/>
            <person name="Drula E."/>
            <person name="Kohler A."/>
            <person name="Sanchez-Garcia M."/>
            <person name="Morin E."/>
            <person name="Andreopoulos B."/>
            <person name="Barry K.W."/>
            <person name="Bonito G."/>
            <person name="Buee M."/>
            <person name="Carver A."/>
            <person name="Chen C."/>
            <person name="Cichocki N."/>
            <person name="Clum A."/>
            <person name="Culley D."/>
            <person name="Crous P.W."/>
            <person name="Fauchery L."/>
            <person name="Girlanda M."/>
            <person name="Hayes R.D."/>
            <person name="Keri Z."/>
            <person name="LaButti K."/>
            <person name="Lipzen A."/>
            <person name="Lombard V."/>
            <person name="Magnuson J."/>
            <person name="Maillard F."/>
            <person name="Murat C."/>
            <person name="Nolan M."/>
            <person name="Ohm R.A."/>
            <person name="Pangilinan J."/>
            <person name="Pereira M.F."/>
            <person name="Perotto S."/>
            <person name="Peter M."/>
            <person name="Pfister S."/>
            <person name="Riley R."/>
            <person name="Sitrit Y."/>
            <person name="Stielow J.B."/>
            <person name="Szollosi G."/>
            <person name="Zifcakova L."/>
            <person name="Stursova M."/>
            <person name="Spatafora J.W."/>
            <person name="Tedersoo L."/>
            <person name="Vaario L.M."/>
            <person name="Yamada A."/>
            <person name="Yan M."/>
            <person name="Wang P."/>
            <person name="Xu J."/>
            <person name="Bruns T."/>
            <person name="Baldrian P."/>
            <person name="Vilgalys R."/>
            <person name="Dunand C."/>
            <person name="Henrissat B."/>
            <person name="Grigoriev I.V."/>
            <person name="Hibbett D."/>
            <person name="Nagy L.G."/>
            <person name="Martin F.M."/>
        </authorList>
    </citation>
    <scope>NUCLEOTIDE SEQUENCE</scope>
    <source>
        <strain evidence="7">UH-Tt-Lm1</strain>
    </source>
</reference>
<organism evidence="7 8">
    <name type="scientific">Thelephora terrestris</name>
    <dbReference type="NCBI Taxonomy" id="56493"/>
    <lineage>
        <taxon>Eukaryota</taxon>
        <taxon>Fungi</taxon>
        <taxon>Dikarya</taxon>
        <taxon>Basidiomycota</taxon>
        <taxon>Agaricomycotina</taxon>
        <taxon>Agaricomycetes</taxon>
        <taxon>Thelephorales</taxon>
        <taxon>Thelephoraceae</taxon>
        <taxon>Thelephora</taxon>
    </lineage>
</organism>
<sequence length="474" mass="53233">MVSGIFKSADRFATTTWRQPSSSEISSPPSELCAKFLTTNKDGEREALLLTLDKPVIIGRNPAHGYVIPDLVVSSIHCKLYAVQVHPGGFVISCQDLSTNGTLLNGHRIRKASVILVDGDTIEIPSSQKFQCLFSFKTPREKAHIFEPTPPIETAHKGETIGKYTVTSHCLGSGSFATVHLAFDRVNHRQVACKTIKTKKGHEVDKVYKEVGILTGLNHPNINRVFDLEQDGAFLHIFLQLCTGGDLFSYIISHVKTSYRLCESEAKYIMFQILTGVKYLHDKKISHRDLDLKPENILLCNPGPYPHIQIADFGLARPKAYQKTMNVCGTVSYLPPEGILAMDNHRLGYVGMPSDCWSAGVMLYIMLAGYHPFDFSRGSSCKSWWPSAEWESASASEKGEGVVKKRIIDGHVDFRDRIWTEEVSQEARELVTMLLVYDYLERATVYGALRSLWIVRDEDALRDAYRKRISTEPF</sequence>
<evidence type="ECO:0000256" key="2">
    <source>
        <dbReference type="ARBA" id="ARBA00022741"/>
    </source>
</evidence>
<dbReference type="AlphaFoldDB" id="A0A9P6HF53"/>
<keyword evidence="7" id="KW-0418">Kinase</keyword>
<dbReference type="CDD" id="cd22670">
    <property type="entry name" value="FHA_MEK1-like"/>
    <property type="match status" value="1"/>
</dbReference>
<dbReference type="InterPro" id="IPR008984">
    <property type="entry name" value="SMAD_FHA_dom_sf"/>
</dbReference>
<accession>A0A9P6HF53</accession>
<evidence type="ECO:0000256" key="3">
    <source>
        <dbReference type="ARBA" id="ARBA00022840"/>
    </source>
</evidence>